<dbReference type="InterPro" id="IPR043128">
    <property type="entry name" value="Rev_trsase/Diguanyl_cyclase"/>
</dbReference>
<feature type="compositionally biased region" description="Gly residues" evidence="3">
    <location>
        <begin position="39"/>
        <end position="49"/>
    </location>
</feature>
<dbReference type="PANTHER" id="PTHR44757:SF2">
    <property type="entry name" value="BIOFILM ARCHITECTURE MAINTENANCE PROTEIN MBAA"/>
    <property type="match status" value="1"/>
</dbReference>
<feature type="region of interest" description="Disordered" evidence="3">
    <location>
        <begin position="1"/>
        <end position="49"/>
    </location>
</feature>
<dbReference type="PANTHER" id="PTHR44757">
    <property type="entry name" value="DIGUANYLATE CYCLASE DGCP"/>
    <property type="match status" value="1"/>
</dbReference>
<evidence type="ECO:0000313" key="11">
    <source>
        <dbReference type="Proteomes" id="UP000198857"/>
    </source>
</evidence>
<keyword evidence="1 4" id="KW-0812">Transmembrane</keyword>
<dbReference type="AlphaFoldDB" id="A0A1I5LQA9"/>
<dbReference type="Pfam" id="PF00990">
    <property type="entry name" value="GGDEF"/>
    <property type="match status" value="1"/>
</dbReference>
<dbReference type="PROSITE" id="PS50883">
    <property type="entry name" value="EAL"/>
    <property type="match status" value="1"/>
</dbReference>
<dbReference type="SUPFAM" id="SSF55073">
    <property type="entry name" value="Nucleotide cyclase"/>
    <property type="match status" value="1"/>
</dbReference>
<sequence length="775" mass="82842">MRRSDDRSGTGRAGAVNTARRAADDGRVNATLDSSVPGPGTGAADAGGPGRGPGFRLTARVFWDLAVYMVGLGLAVGLVFPPFATALGVPGAYAERVWFRAACLIAGFLVGALSYAICRWVVGGRLAVLSGHLRQVAEAVAQASRTGDWSASSSARIPADSDDQLGETARAFNSLLDALEVGQHFRSLIRNASDVITIVDTAGRITYQTPSVGWVLGYPPGGLVGTEMAALIHPEDAGHFAAQLAESSAGLPATAPIGCRMRHRNGSWRWTETVVNDLRHDPAVSGVVLSTRDVSDRRELEEQLRTQAFYDPLTDLPNRSLFLERLRAAEEALEVHGIPLALLYLDMDDLKAVNDDVGHEGGDRLLQVVSTRILDCLRPADVFARLEGDEFAVLLTGPASEREALRTAERILAALVQPVLVDDGFVQPAASLGVATSTAAASSGIGILRAADVALSIAKATGKGRCETFQPRHHAVQLERERLQADLQHALDGDQLVVHYQPLVDLGSGRIDGYEALLRWQHPERGLVSPADFIPLAETSGLIVPVGRWVLREATAQAATWQHPADPTGVHVSVNVSVRQFAHGDLLHDVADALRRSGLPPHLLTLEITESLFASDIRDVTLKLERLKDLGVRLALDDFGTGYSSLSYLRRFPFDILKIDKSFVEDIDANRQNQAVASAIVTLGQTLELDLVAEGIETPGELRSLEALGVHLGQGFHLGRPGPAALVCPTPGIRRVERRDPDSVGAPLRGRGDAGPTPMTARPPVPPRGRHAADG</sequence>
<feature type="transmembrane region" description="Helical" evidence="4">
    <location>
        <begin position="97"/>
        <end position="118"/>
    </location>
</feature>
<dbReference type="PROSITE" id="PS50887">
    <property type="entry name" value="GGDEF"/>
    <property type="match status" value="1"/>
</dbReference>
<dbReference type="SMART" id="SM00267">
    <property type="entry name" value="GGDEF"/>
    <property type="match status" value="1"/>
</dbReference>
<organism evidence="10 11">
    <name type="scientific">Geodermatophilus dictyosporus</name>
    <dbReference type="NCBI Taxonomy" id="1523247"/>
    <lineage>
        <taxon>Bacteria</taxon>
        <taxon>Bacillati</taxon>
        <taxon>Actinomycetota</taxon>
        <taxon>Actinomycetes</taxon>
        <taxon>Geodermatophilales</taxon>
        <taxon>Geodermatophilaceae</taxon>
        <taxon>Geodermatophilus</taxon>
    </lineage>
</organism>
<feature type="domain" description="EAL" evidence="7">
    <location>
        <begin position="480"/>
        <end position="735"/>
    </location>
</feature>
<feature type="domain" description="HAMP" evidence="8">
    <location>
        <begin position="127"/>
        <end position="184"/>
    </location>
</feature>
<dbReference type="InterPro" id="IPR052155">
    <property type="entry name" value="Biofilm_reg_signaling"/>
</dbReference>
<dbReference type="SMART" id="SM00052">
    <property type="entry name" value="EAL"/>
    <property type="match status" value="1"/>
</dbReference>
<feature type="domain" description="PAS" evidence="5">
    <location>
        <begin position="181"/>
        <end position="236"/>
    </location>
</feature>
<evidence type="ECO:0000256" key="4">
    <source>
        <dbReference type="SAM" id="Phobius"/>
    </source>
</evidence>
<evidence type="ECO:0000313" key="10">
    <source>
        <dbReference type="EMBL" id="SFO98951.1"/>
    </source>
</evidence>
<protein>
    <submittedName>
        <fullName evidence="10">PAS domain S-box-containing protein/diguanylate cyclase (GGDEF) domain-containing protein</fullName>
    </submittedName>
</protein>
<evidence type="ECO:0000256" key="1">
    <source>
        <dbReference type="ARBA" id="ARBA00022692"/>
    </source>
</evidence>
<dbReference type="STRING" id="1523247.SAMN05660464_1833"/>
<dbReference type="GO" id="GO:0007165">
    <property type="term" value="P:signal transduction"/>
    <property type="evidence" value="ECO:0007669"/>
    <property type="project" value="InterPro"/>
</dbReference>
<dbReference type="EMBL" id="FOWQ01000002">
    <property type="protein sequence ID" value="SFO98951.1"/>
    <property type="molecule type" value="Genomic_DNA"/>
</dbReference>
<dbReference type="Gene3D" id="3.30.70.270">
    <property type="match status" value="1"/>
</dbReference>
<dbReference type="InterPro" id="IPR000160">
    <property type="entry name" value="GGDEF_dom"/>
</dbReference>
<keyword evidence="11" id="KW-1185">Reference proteome</keyword>
<dbReference type="Pfam" id="PF08448">
    <property type="entry name" value="PAS_4"/>
    <property type="match status" value="1"/>
</dbReference>
<feature type="domain" description="PAC" evidence="6">
    <location>
        <begin position="255"/>
        <end position="306"/>
    </location>
</feature>
<evidence type="ECO:0000256" key="3">
    <source>
        <dbReference type="SAM" id="MobiDB-lite"/>
    </source>
</evidence>
<dbReference type="InterPro" id="IPR013656">
    <property type="entry name" value="PAS_4"/>
</dbReference>
<feature type="region of interest" description="Disordered" evidence="3">
    <location>
        <begin position="734"/>
        <end position="775"/>
    </location>
</feature>
<dbReference type="InterPro" id="IPR003660">
    <property type="entry name" value="HAMP_dom"/>
</dbReference>
<keyword evidence="4" id="KW-0472">Membrane</keyword>
<dbReference type="Gene3D" id="3.20.20.450">
    <property type="entry name" value="EAL domain"/>
    <property type="match status" value="1"/>
</dbReference>
<evidence type="ECO:0000256" key="2">
    <source>
        <dbReference type="ARBA" id="ARBA00022989"/>
    </source>
</evidence>
<dbReference type="CDD" id="cd06225">
    <property type="entry name" value="HAMP"/>
    <property type="match status" value="1"/>
</dbReference>
<dbReference type="InterPro" id="IPR000700">
    <property type="entry name" value="PAS-assoc_C"/>
</dbReference>
<dbReference type="PROSITE" id="PS50112">
    <property type="entry name" value="PAS"/>
    <property type="match status" value="1"/>
</dbReference>
<dbReference type="GO" id="GO:0016020">
    <property type="term" value="C:membrane"/>
    <property type="evidence" value="ECO:0007669"/>
    <property type="project" value="InterPro"/>
</dbReference>
<proteinExistence type="predicted"/>
<accession>A0A1I5LQA9</accession>
<feature type="transmembrane region" description="Helical" evidence="4">
    <location>
        <begin position="61"/>
        <end position="85"/>
    </location>
</feature>
<dbReference type="SUPFAM" id="SSF141868">
    <property type="entry name" value="EAL domain-like"/>
    <property type="match status" value="1"/>
</dbReference>
<evidence type="ECO:0000259" key="5">
    <source>
        <dbReference type="PROSITE" id="PS50112"/>
    </source>
</evidence>
<dbReference type="CDD" id="cd00130">
    <property type="entry name" value="PAS"/>
    <property type="match status" value="1"/>
</dbReference>
<evidence type="ECO:0000259" key="9">
    <source>
        <dbReference type="PROSITE" id="PS50887"/>
    </source>
</evidence>
<feature type="domain" description="GGDEF" evidence="9">
    <location>
        <begin position="338"/>
        <end position="471"/>
    </location>
</feature>
<dbReference type="NCBIfam" id="TIGR00229">
    <property type="entry name" value="sensory_box"/>
    <property type="match status" value="1"/>
</dbReference>
<dbReference type="PROSITE" id="PS50885">
    <property type="entry name" value="HAMP"/>
    <property type="match status" value="1"/>
</dbReference>
<dbReference type="InterPro" id="IPR029787">
    <property type="entry name" value="Nucleotide_cyclase"/>
</dbReference>
<dbReference type="CDD" id="cd01949">
    <property type="entry name" value="GGDEF"/>
    <property type="match status" value="1"/>
</dbReference>
<dbReference type="InterPro" id="IPR000014">
    <property type="entry name" value="PAS"/>
</dbReference>
<dbReference type="SMART" id="SM00091">
    <property type="entry name" value="PAS"/>
    <property type="match status" value="1"/>
</dbReference>
<dbReference type="InterPro" id="IPR001633">
    <property type="entry name" value="EAL_dom"/>
</dbReference>
<dbReference type="Pfam" id="PF00563">
    <property type="entry name" value="EAL"/>
    <property type="match status" value="1"/>
</dbReference>
<name>A0A1I5LQA9_9ACTN</name>
<gene>
    <name evidence="10" type="ORF">SAMN05660464_1833</name>
</gene>
<dbReference type="SUPFAM" id="SSF55785">
    <property type="entry name" value="PYP-like sensor domain (PAS domain)"/>
    <property type="match status" value="1"/>
</dbReference>
<dbReference type="PROSITE" id="PS50113">
    <property type="entry name" value="PAC"/>
    <property type="match status" value="1"/>
</dbReference>
<dbReference type="Gene3D" id="3.30.450.20">
    <property type="entry name" value="PAS domain"/>
    <property type="match status" value="1"/>
</dbReference>
<keyword evidence="2 4" id="KW-1133">Transmembrane helix</keyword>
<dbReference type="InterPro" id="IPR035965">
    <property type="entry name" value="PAS-like_dom_sf"/>
</dbReference>
<dbReference type="NCBIfam" id="TIGR00254">
    <property type="entry name" value="GGDEF"/>
    <property type="match status" value="1"/>
</dbReference>
<evidence type="ECO:0000259" key="6">
    <source>
        <dbReference type="PROSITE" id="PS50113"/>
    </source>
</evidence>
<dbReference type="CDD" id="cd01948">
    <property type="entry name" value="EAL"/>
    <property type="match status" value="1"/>
</dbReference>
<dbReference type="InterPro" id="IPR035919">
    <property type="entry name" value="EAL_sf"/>
</dbReference>
<evidence type="ECO:0000259" key="8">
    <source>
        <dbReference type="PROSITE" id="PS50885"/>
    </source>
</evidence>
<reference evidence="11" key="1">
    <citation type="submission" date="2016-10" db="EMBL/GenBank/DDBJ databases">
        <authorList>
            <person name="Varghese N."/>
            <person name="Submissions S."/>
        </authorList>
    </citation>
    <scope>NUCLEOTIDE SEQUENCE [LARGE SCALE GENOMIC DNA]</scope>
    <source>
        <strain evidence="11">DSM 44208</strain>
    </source>
</reference>
<evidence type="ECO:0000259" key="7">
    <source>
        <dbReference type="PROSITE" id="PS50883"/>
    </source>
</evidence>
<dbReference type="Proteomes" id="UP000198857">
    <property type="component" value="Unassembled WGS sequence"/>
</dbReference>